<dbReference type="PANTHER" id="PTHR43861">
    <property type="entry name" value="TRANS-ACONITATE 2-METHYLTRANSFERASE-RELATED"/>
    <property type="match status" value="1"/>
</dbReference>
<dbReference type="CDD" id="cd02440">
    <property type="entry name" value="AdoMet_MTases"/>
    <property type="match status" value="1"/>
</dbReference>
<dbReference type="InterPro" id="IPR041698">
    <property type="entry name" value="Methyltransf_25"/>
</dbReference>
<evidence type="ECO:0000259" key="2">
    <source>
        <dbReference type="Pfam" id="PF13649"/>
    </source>
</evidence>
<dbReference type="Gene3D" id="3.40.50.150">
    <property type="entry name" value="Vaccinia Virus protein VP39"/>
    <property type="match status" value="1"/>
</dbReference>
<evidence type="ECO:0000313" key="4">
    <source>
        <dbReference type="Proteomes" id="UP000050911"/>
    </source>
</evidence>
<dbReference type="Pfam" id="PF13649">
    <property type="entry name" value="Methyltransf_25"/>
    <property type="match status" value="1"/>
</dbReference>
<dbReference type="GO" id="GO:0008168">
    <property type="term" value="F:methyltransferase activity"/>
    <property type="evidence" value="ECO:0007669"/>
    <property type="project" value="UniProtKB-KW"/>
</dbReference>
<dbReference type="Gene3D" id="2.20.25.110">
    <property type="entry name" value="S-adenosyl-L-methionine-dependent methyltransferases"/>
    <property type="match status" value="1"/>
</dbReference>
<dbReference type="InterPro" id="IPR029063">
    <property type="entry name" value="SAM-dependent_MTases_sf"/>
</dbReference>
<comment type="caution">
    <text evidence="3">The sequence shown here is derived from an EMBL/GenBank/DDBJ whole genome shotgun (WGS) entry which is preliminary data.</text>
</comment>
<dbReference type="AlphaFoldDB" id="A0A0R1HQV9"/>
<protein>
    <submittedName>
        <fullName evidence="3">Methyltransferase</fullName>
    </submittedName>
</protein>
<reference evidence="3 4" key="1">
    <citation type="journal article" date="2015" name="Genome Announc.">
        <title>Expanding the biotechnology potential of lactobacilli through comparative genomics of 213 strains and associated genera.</title>
        <authorList>
            <person name="Sun Z."/>
            <person name="Harris H.M."/>
            <person name="McCann A."/>
            <person name="Guo C."/>
            <person name="Argimon S."/>
            <person name="Zhang W."/>
            <person name="Yang X."/>
            <person name="Jeffery I.B."/>
            <person name="Cooney J.C."/>
            <person name="Kagawa T.F."/>
            <person name="Liu W."/>
            <person name="Song Y."/>
            <person name="Salvetti E."/>
            <person name="Wrobel A."/>
            <person name="Rasinkangas P."/>
            <person name="Parkhill J."/>
            <person name="Rea M.C."/>
            <person name="O'Sullivan O."/>
            <person name="Ritari J."/>
            <person name="Douillard F.P."/>
            <person name="Paul Ross R."/>
            <person name="Yang R."/>
            <person name="Briner A.E."/>
            <person name="Felis G.E."/>
            <person name="de Vos W.M."/>
            <person name="Barrangou R."/>
            <person name="Klaenhammer T.R."/>
            <person name="Caufield P.W."/>
            <person name="Cui Y."/>
            <person name="Zhang H."/>
            <person name="O'Toole P.W."/>
        </authorList>
    </citation>
    <scope>NUCLEOTIDE SEQUENCE [LARGE SCALE GENOMIC DNA]</scope>
    <source>
        <strain evidence="3 4">JCM 15530</strain>
    </source>
</reference>
<feature type="domain" description="Methyltransferase" evidence="2">
    <location>
        <begin position="38"/>
        <end position="132"/>
    </location>
</feature>
<dbReference type="PATRIC" id="fig|1302272.5.peg.147"/>
<dbReference type="GO" id="GO:0032259">
    <property type="term" value="P:methylation"/>
    <property type="evidence" value="ECO:0007669"/>
    <property type="project" value="UniProtKB-KW"/>
</dbReference>
<dbReference type="SUPFAM" id="SSF53335">
    <property type="entry name" value="S-adenosyl-L-methionine-dependent methyltransferases"/>
    <property type="match status" value="1"/>
</dbReference>
<gene>
    <name evidence="3" type="ORF">FC96_GL000150</name>
</gene>
<dbReference type="EMBL" id="AZCX01000001">
    <property type="protein sequence ID" value="KRK49229.1"/>
    <property type="molecule type" value="Genomic_DNA"/>
</dbReference>
<dbReference type="RefSeq" id="WP_056941645.1">
    <property type="nucleotide sequence ID" value="NZ_AZCX01000001.1"/>
</dbReference>
<keyword evidence="3" id="KW-0489">Methyltransferase</keyword>
<evidence type="ECO:0000256" key="1">
    <source>
        <dbReference type="ARBA" id="ARBA00022679"/>
    </source>
</evidence>
<dbReference type="Proteomes" id="UP000050911">
    <property type="component" value="Unassembled WGS sequence"/>
</dbReference>
<dbReference type="OrthoDB" id="9811589at2"/>
<sequence length="246" mass="28320">MIYQTFAKLYDDLFDSDLYDDWLTYATTEIEQHKQPLLELACGAGRLAVMLASAGVPVTGFDLSEEMLSLADQHAQEAGVSLPLIQGDMRDLTGLSRFQTVTCFADSLCYLTDEAALQTVFEQVYQHLNDGGQFLFDVISPYQTDEVYPGYMYNYQDENQAFLWESSSDTMPHSVIHDLTFFTYNQQKEAFDRVVETHHERTYPVETYLLRLKQSGFEDVSVTAEFGTQVVQKTTTRWFFSCRKRR</sequence>
<dbReference type="STRING" id="1302272.FC96_GL000150"/>
<keyword evidence="4" id="KW-1185">Reference proteome</keyword>
<name>A0A0R1HQV9_9LACO</name>
<accession>A0A0R1HQV9</accession>
<organism evidence="3 4">
    <name type="scientific">Secundilactobacillus kimchicus JCM 15530</name>
    <dbReference type="NCBI Taxonomy" id="1302272"/>
    <lineage>
        <taxon>Bacteria</taxon>
        <taxon>Bacillati</taxon>
        <taxon>Bacillota</taxon>
        <taxon>Bacilli</taxon>
        <taxon>Lactobacillales</taxon>
        <taxon>Lactobacillaceae</taxon>
        <taxon>Secundilactobacillus</taxon>
    </lineage>
</organism>
<proteinExistence type="predicted"/>
<evidence type="ECO:0000313" key="3">
    <source>
        <dbReference type="EMBL" id="KRK49229.1"/>
    </source>
</evidence>
<keyword evidence="1 3" id="KW-0808">Transferase</keyword>